<dbReference type="Proteomes" id="UP001254608">
    <property type="component" value="Unassembled WGS sequence"/>
</dbReference>
<dbReference type="NCBIfam" id="NF001937">
    <property type="entry name" value="PRK00714.1-4"/>
    <property type="match status" value="1"/>
</dbReference>
<sequence>MVDAEGFRPNVGIILSNEQGRVLWAKRIGQNAWQFPQGGLSPGESPEQALYRELMEELGLDPEHVVVLGRTEDWLRYRLPKRYIRRGRVPMCIGQKQIWFLLRLKADESAIRFDRCERPEFDGFRWVDFWYPLRDVVSFKRDVYRAAMRELAPLIGVQPQRRRYPPYGVSARG</sequence>
<dbReference type="NCBIfam" id="NF001938">
    <property type="entry name" value="PRK00714.1-5"/>
    <property type="match status" value="1"/>
</dbReference>
<dbReference type="InterPro" id="IPR022927">
    <property type="entry name" value="RppH"/>
</dbReference>
<dbReference type="PRINTS" id="PR00502">
    <property type="entry name" value="NUDIXFAMILY"/>
</dbReference>
<dbReference type="RefSeq" id="WP_311364012.1">
    <property type="nucleotide sequence ID" value="NZ_JAVRIC010000004.1"/>
</dbReference>
<dbReference type="InterPro" id="IPR020084">
    <property type="entry name" value="NUDIX_hydrolase_CS"/>
</dbReference>
<dbReference type="PROSITE" id="PS51462">
    <property type="entry name" value="NUDIX"/>
    <property type="match status" value="1"/>
</dbReference>
<feature type="short sequence motif" description="Nudix box" evidence="4">
    <location>
        <begin position="38"/>
        <end position="59"/>
    </location>
</feature>
<dbReference type="SUPFAM" id="SSF55811">
    <property type="entry name" value="Nudix"/>
    <property type="match status" value="1"/>
</dbReference>
<dbReference type="PANTHER" id="PTHR43046:SF14">
    <property type="entry name" value="MUTT_NUDIX FAMILY PROTEIN"/>
    <property type="match status" value="1"/>
</dbReference>
<dbReference type="InterPro" id="IPR015797">
    <property type="entry name" value="NUDIX_hydrolase-like_dom_sf"/>
</dbReference>
<evidence type="ECO:0000256" key="4">
    <source>
        <dbReference type="HAMAP-Rule" id="MF_00298"/>
    </source>
</evidence>
<dbReference type="Pfam" id="PF00293">
    <property type="entry name" value="NUDIX"/>
    <property type="match status" value="1"/>
</dbReference>
<reference evidence="6 7" key="1">
    <citation type="submission" date="2023-09" db="EMBL/GenBank/DDBJ databases">
        <authorList>
            <person name="Rey-Velasco X."/>
        </authorList>
    </citation>
    <scope>NUCLEOTIDE SEQUENCE [LARGE SCALE GENOMIC DNA]</scope>
    <source>
        <strain evidence="6 7">W345</strain>
    </source>
</reference>
<dbReference type="PROSITE" id="PS00893">
    <property type="entry name" value="NUDIX_BOX"/>
    <property type="match status" value="1"/>
</dbReference>
<dbReference type="EMBL" id="JAVRIC010000004">
    <property type="protein sequence ID" value="MDT0496623.1"/>
    <property type="molecule type" value="Genomic_DNA"/>
</dbReference>
<evidence type="ECO:0000256" key="1">
    <source>
        <dbReference type="ARBA" id="ARBA00001936"/>
    </source>
</evidence>
<evidence type="ECO:0000313" key="6">
    <source>
        <dbReference type="EMBL" id="MDT0496623.1"/>
    </source>
</evidence>
<dbReference type="CDD" id="cd03671">
    <property type="entry name" value="NUDIX_Ap4A_hydrolase_plant_like"/>
    <property type="match status" value="1"/>
</dbReference>
<comment type="similarity">
    <text evidence="4">Belongs to the Nudix hydrolase family. RppH subfamily.</text>
</comment>
<evidence type="ECO:0000256" key="2">
    <source>
        <dbReference type="ARBA" id="ARBA00001946"/>
    </source>
</evidence>
<organism evidence="6 7">
    <name type="scientific">Banduia mediterranea</name>
    <dbReference type="NCBI Taxonomy" id="3075609"/>
    <lineage>
        <taxon>Bacteria</taxon>
        <taxon>Pseudomonadati</taxon>
        <taxon>Pseudomonadota</taxon>
        <taxon>Gammaproteobacteria</taxon>
        <taxon>Nevskiales</taxon>
        <taxon>Algiphilaceae</taxon>
        <taxon>Banduia</taxon>
    </lineage>
</organism>
<dbReference type="Gene3D" id="3.90.79.10">
    <property type="entry name" value="Nucleoside Triphosphate Pyrophosphohydrolase"/>
    <property type="match status" value="1"/>
</dbReference>
<accession>A0ABU2WFH2</accession>
<keyword evidence="7" id="KW-1185">Reference proteome</keyword>
<evidence type="ECO:0000313" key="7">
    <source>
        <dbReference type="Proteomes" id="UP001254608"/>
    </source>
</evidence>
<feature type="domain" description="Nudix hydrolase" evidence="5">
    <location>
        <begin position="6"/>
        <end position="149"/>
    </location>
</feature>
<dbReference type="EC" id="3.6.1.-" evidence="4"/>
<gene>
    <name evidence="4" type="primary">rppH</name>
    <name evidence="4" type="synonym">nudH</name>
    <name evidence="6" type="ORF">RM530_04505</name>
</gene>
<evidence type="ECO:0000259" key="5">
    <source>
        <dbReference type="PROSITE" id="PS51462"/>
    </source>
</evidence>
<evidence type="ECO:0000256" key="3">
    <source>
        <dbReference type="ARBA" id="ARBA00022801"/>
    </source>
</evidence>
<protein>
    <recommendedName>
        <fullName evidence="4">RNA pyrophosphohydrolase</fullName>
        <ecNumber evidence="4">3.6.1.-</ecNumber>
    </recommendedName>
    <alternativeName>
        <fullName evidence="4">(Di)nucleoside polyphosphate hydrolase</fullName>
    </alternativeName>
</protein>
<name>A0ABU2WFH2_9GAMM</name>
<comment type="cofactor">
    <cofactor evidence="1">
        <name>Mn(2+)</name>
        <dbReference type="ChEBI" id="CHEBI:29035"/>
    </cofactor>
</comment>
<dbReference type="NCBIfam" id="NF001934">
    <property type="entry name" value="PRK00714.1-1"/>
    <property type="match status" value="1"/>
</dbReference>
<dbReference type="GO" id="GO:0016787">
    <property type="term" value="F:hydrolase activity"/>
    <property type="evidence" value="ECO:0007669"/>
    <property type="project" value="UniProtKB-KW"/>
</dbReference>
<comment type="function">
    <text evidence="4">Accelerates the degradation of transcripts by removing pyrophosphate from the 5'-end of triphosphorylated RNA, leading to a more labile monophosphorylated state that can stimulate subsequent ribonuclease cleavage.</text>
</comment>
<proteinExistence type="inferred from homology"/>
<keyword evidence="3 4" id="KW-0378">Hydrolase</keyword>
<dbReference type="InterPro" id="IPR000086">
    <property type="entry name" value="NUDIX_hydrolase_dom"/>
</dbReference>
<dbReference type="InterPro" id="IPR020476">
    <property type="entry name" value="Nudix_hydrolase"/>
</dbReference>
<comment type="cofactor">
    <cofactor evidence="4">
        <name>a divalent metal cation</name>
        <dbReference type="ChEBI" id="CHEBI:60240"/>
    </cofactor>
</comment>
<comment type="caution">
    <text evidence="6">The sequence shown here is derived from an EMBL/GenBank/DDBJ whole genome shotgun (WGS) entry which is preliminary data.</text>
</comment>
<dbReference type="HAMAP" id="MF_00298">
    <property type="entry name" value="Nudix_RppH"/>
    <property type="match status" value="1"/>
</dbReference>
<dbReference type="PANTHER" id="PTHR43046">
    <property type="entry name" value="GDP-MANNOSE MANNOSYL HYDROLASE"/>
    <property type="match status" value="1"/>
</dbReference>
<comment type="cofactor">
    <cofactor evidence="2">
        <name>Mg(2+)</name>
        <dbReference type="ChEBI" id="CHEBI:18420"/>
    </cofactor>
</comment>